<dbReference type="Gene3D" id="2.60.120.10">
    <property type="entry name" value="Jelly Rolls"/>
    <property type="match status" value="1"/>
</dbReference>
<keyword evidence="3" id="KW-0804">Transcription</keyword>
<reference evidence="6 9" key="2">
    <citation type="submission" date="2020-08" db="EMBL/GenBank/DDBJ databases">
        <title>Clostridia isolated from Swiss meat.</title>
        <authorList>
            <person name="Wambui J."/>
            <person name="Stevens M.J.A."/>
            <person name="Stephan R."/>
        </authorList>
    </citation>
    <scope>NUCLEOTIDE SEQUENCE [LARGE SCALE GENOMIC DNA]</scope>
    <source>
        <strain evidence="6 9">CM001</strain>
    </source>
</reference>
<dbReference type="CDD" id="cd00038">
    <property type="entry name" value="CAP_ED"/>
    <property type="match status" value="1"/>
</dbReference>
<dbReference type="Pfam" id="PF00027">
    <property type="entry name" value="cNMP_binding"/>
    <property type="match status" value="1"/>
</dbReference>
<reference evidence="7 8" key="1">
    <citation type="submission" date="2016-10" db="EMBL/GenBank/DDBJ databases">
        <authorList>
            <person name="de Groot N.N."/>
        </authorList>
    </citation>
    <scope>NUCLEOTIDE SEQUENCE [LARGE SCALE GENOMIC DNA]</scope>
    <source>
        <strain evidence="7 8">DSM 12272</strain>
    </source>
</reference>
<dbReference type="GO" id="GO:0006355">
    <property type="term" value="P:regulation of DNA-templated transcription"/>
    <property type="evidence" value="ECO:0007669"/>
    <property type="project" value="InterPro"/>
</dbReference>
<evidence type="ECO:0000313" key="7">
    <source>
        <dbReference type="EMBL" id="SDP77186.1"/>
    </source>
</evidence>
<dbReference type="AlphaFoldDB" id="A0A1H0VGI3"/>
<protein>
    <submittedName>
        <fullName evidence="6 7">Crp/Fnr family transcriptional regulator</fullName>
    </submittedName>
</protein>
<gene>
    <name evidence="6" type="ORF">H7E68_08455</name>
    <name evidence="7" type="ORF">SAMN04488529_11634</name>
</gene>
<dbReference type="EMBL" id="JACKWY010000004">
    <property type="protein sequence ID" value="MBB6714762.1"/>
    <property type="molecule type" value="Genomic_DNA"/>
</dbReference>
<evidence type="ECO:0000259" key="5">
    <source>
        <dbReference type="Pfam" id="PF13545"/>
    </source>
</evidence>
<evidence type="ECO:0000313" key="9">
    <source>
        <dbReference type="Proteomes" id="UP000585258"/>
    </source>
</evidence>
<dbReference type="InterPro" id="IPR036388">
    <property type="entry name" value="WH-like_DNA-bd_sf"/>
</dbReference>
<evidence type="ECO:0000256" key="2">
    <source>
        <dbReference type="ARBA" id="ARBA00023125"/>
    </source>
</evidence>
<feature type="domain" description="HTH crp-type" evidence="5">
    <location>
        <begin position="174"/>
        <end position="224"/>
    </location>
</feature>
<dbReference type="GO" id="GO:0003677">
    <property type="term" value="F:DNA binding"/>
    <property type="evidence" value="ECO:0007669"/>
    <property type="project" value="UniProtKB-KW"/>
</dbReference>
<evidence type="ECO:0000259" key="4">
    <source>
        <dbReference type="Pfam" id="PF00027"/>
    </source>
</evidence>
<proteinExistence type="predicted"/>
<evidence type="ECO:0000256" key="3">
    <source>
        <dbReference type="ARBA" id="ARBA00023163"/>
    </source>
</evidence>
<organism evidence="7 8">
    <name type="scientific">Clostridium gasigenes</name>
    <dbReference type="NCBI Taxonomy" id="94869"/>
    <lineage>
        <taxon>Bacteria</taxon>
        <taxon>Bacillati</taxon>
        <taxon>Bacillota</taxon>
        <taxon>Clostridia</taxon>
        <taxon>Eubacteriales</taxon>
        <taxon>Clostridiaceae</taxon>
        <taxon>Clostridium</taxon>
    </lineage>
</organism>
<keyword evidence="8" id="KW-1185">Reference proteome</keyword>
<sequence length="230" mass="26559">MNKKKEVVDNNLNNIEKLFEIYPILKEINNELIRGKTIFEKIEAGQYLSSIESECTGLLFVISGVIKIQKINEDGEETNLYNIKKGDLCHEALSCIIKCESLNIVAKALEDSKIFIMNIDITKNILLKDTAFLEYMYKDIYSKFNNVLNNKEKIIHEPLEIRLIKLLISKNSNVIYAKHSELAFDIDSTRESVSRKLKNIERMGYIKITRGKIVIIKELKELQKISNLSD</sequence>
<keyword evidence="1" id="KW-0805">Transcription regulation</keyword>
<dbReference type="SUPFAM" id="SSF51206">
    <property type="entry name" value="cAMP-binding domain-like"/>
    <property type="match status" value="1"/>
</dbReference>
<dbReference type="EMBL" id="FNJM01000016">
    <property type="protein sequence ID" value="SDP77186.1"/>
    <property type="molecule type" value="Genomic_DNA"/>
</dbReference>
<dbReference type="RefSeq" id="WP_089972570.1">
    <property type="nucleotide sequence ID" value="NZ_FNJM01000016.1"/>
</dbReference>
<keyword evidence="2" id="KW-0238">DNA-binding</keyword>
<feature type="domain" description="Cyclic nucleotide-binding" evidence="4">
    <location>
        <begin position="40"/>
        <end position="126"/>
    </location>
</feature>
<dbReference type="InterPro" id="IPR018490">
    <property type="entry name" value="cNMP-bd_dom_sf"/>
</dbReference>
<dbReference type="Proteomes" id="UP000585258">
    <property type="component" value="Unassembled WGS sequence"/>
</dbReference>
<dbReference type="InterPro" id="IPR012318">
    <property type="entry name" value="HTH_CRP"/>
</dbReference>
<dbReference type="STRING" id="94869.SAMN04488529_11634"/>
<evidence type="ECO:0000256" key="1">
    <source>
        <dbReference type="ARBA" id="ARBA00023015"/>
    </source>
</evidence>
<dbReference type="InterPro" id="IPR000595">
    <property type="entry name" value="cNMP-bd_dom"/>
</dbReference>
<name>A0A1H0VGI3_9CLOT</name>
<dbReference type="Gene3D" id="1.10.10.10">
    <property type="entry name" value="Winged helix-like DNA-binding domain superfamily/Winged helix DNA-binding domain"/>
    <property type="match status" value="1"/>
</dbReference>
<evidence type="ECO:0000313" key="8">
    <source>
        <dbReference type="Proteomes" id="UP000198597"/>
    </source>
</evidence>
<dbReference type="InterPro" id="IPR014710">
    <property type="entry name" value="RmlC-like_jellyroll"/>
</dbReference>
<evidence type="ECO:0000313" key="6">
    <source>
        <dbReference type="EMBL" id="MBB6714762.1"/>
    </source>
</evidence>
<dbReference type="OrthoDB" id="9776746at2"/>
<accession>A0A1H0VGI3</accession>
<dbReference type="Pfam" id="PF13545">
    <property type="entry name" value="HTH_Crp_2"/>
    <property type="match status" value="1"/>
</dbReference>
<dbReference type="Proteomes" id="UP000198597">
    <property type="component" value="Unassembled WGS sequence"/>
</dbReference>
<dbReference type="InterPro" id="IPR036390">
    <property type="entry name" value="WH_DNA-bd_sf"/>
</dbReference>
<dbReference type="SUPFAM" id="SSF46785">
    <property type="entry name" value="Winged helix' DNA-binding domain"/>
    <property type="match status" value="1"/>
</dbReference>